<accession>A0A517YT82</accession>
<dbReference type="GO" id="GO:0004347">
    <property type="term" value="F:glucose-6-phosphate isomerase activity"/>
    <property type="evidence" value="ECO:0007669"/>
    <property type="project" value="UniProtKB-UniRule"/>
</dbReference>
<dbReference type="GO" id="GO:0006094">
    <property type="term" value="P:gluconeogenesis"/>
    <property type="evidence" value="ECO:0007669"/>
    <property type="project" value="UniProtKB-UniRule"/>
</dbReference>
<evidence type="ECO:0000256" key="1">
    <source>
        <dbReference type="ARBA" id="ARBA00006604"/>
    </source>
</evidence>
<sequence>MEPSVLWKRYKKHLTKCPGLGINLDISRMNFEDSFFRSMQPQIDKAFEAMDALESGAIANPDEGRMVGHYWLRNADIAPNAEIKNEINDTFADVMNFVSKVHKKEIIPPNAARYTDVLSIGIGGSALGPQLISDALGTHRDKLKLHFMDNTDIDGMHRVIKSLGARLKSTLVLVISKSGGTPEPRNSMLEARAAFERAGLDFAKQAVAITGKDSHLDKIAVKENWIKRFPMWDWVGGRTSVMATVGLVPCGLQGIDMKSLLDGAAKMDELTRVKDVKKNPAAKLALMWYYATGGKGEKDMVVLPYKDRLLLLSRYLQQLIMESLGKKFDIDGNVVNQGIAVYGNKGSTDQHAFVQQLREGVNNFFATFIVVLQDTARPGRDPEVDVDPDVTSGDYLNGFWQGTRTALYEEGRESMTITCDKMDAKTLGALIALYERATGYYGTLTNINAYHQPGVEAGKKAAATVLELQNEIISFLQSNKGNTFNIDELAAGMGKEDAVESIFHIVEHIAANKRLVKKARSQYSAL</sequence>
<dbReference type="PROSITE" id="PS51463">
    <property type="entry name" value="P_GLUCOSE_ISOMERASE_3"/>
    <property type="match status" value="1"/>
</dbReference>
<evidence type="ECO:0000256" key="6">
    <source>
        <dbReference type="RuleBase" id="RU000612"/>
    </source>
</evidence>
<dbReference type="EMBL" id="CP036425">
    <property type="protein sequence ID" value="QDU33449.1"/>
    <property type="molecule type" value="Genomic_DNA"/>
</dbReference>
<organism evidence="7 8">
    <name type="scientific">Poriferisphaera corsica</name>
    <dbReference type="NCBI Taxonomy" id="2528020"/>
    <lineage>
        <taxon>Bacteria</taxon>
        <taxon>Pseudomonadati</taxon>
        <taxon>Planctomycetota</taxon>
        <taxon>Phycisphaerae</taxon>
        <taxon>Phycisphaerales</taxon>
        <taxon>Phycisphaeraceae</taxon>
        <taxon>Poriferisphaera</taxon>
    </lineage>
</organism>
<dbReference type="FunFam" id="3.40.50.10490:FF:000021">
    <property type="entry name" value="Glucose-6-phosphate isomerase"/>
    <property type="match status" value="1"/>
</dbReference>
<dbReference type="AlphaFoldDB" id="A0A517YT82"/>
<keyword evidence="3 5" id="KW-0324">Glycolysis</keyword>
<dbReference type="GO" id="GO:0048029">
    <property type="term" value="F:monosaccharide binding"/>
    <property type="evidence" value="ECO:0007669"/>
    <property type="project" value="TreeGrafter"/>
</dbReference>
<dbReference type="UniPathway" id="UPA00138"/>
<evidence type="ECO:0000256" key="5">
    <source>
        <dbReference type="HAMAP-Rule" id="MF_00473"/>
    </source>
</evidence>
<dbReference type="InterPro" id="IPR035482">
    <property type="entry name" value="SIS_PGI_2"/>
</dbReference>
<keyword evidence="4 5" id="KW-0413">Isomerase</keyword>
<comment type="similarity">
    <text evidence="1 5 6">Belongs to the GPI family.</text>
</comment>
<comment type="function">
    <text evidence="5">Catalyzes the reversible isomerization of glucose-6-phosphate to fructose-6-phosphate.</text>
</comment>
<comment type="subcellular location">
    <subcellularLocation>
        <location evidence="5">Cytoplasm</location>
    </subcellularLocation>
</comment>
<evidence type="ECO:0000313" key="7">
    <source>
        <dbReference type="EMBL" id="QDU33449.1"/>
    </source>
</evidence>
<dbReference type="OrthoDB" id="140919at2"/>
<dbReference type="InterPro" id="IPR046348">
    <property type="entry name" value="SIS_dom_sf"/>
</dbReference>
<dbReference type="RefSeq" id="WP_145076489.1">
    <property type="nucleotide sequence ID" value="NZ_CP036425.1"/>
</dbReference>
<dbReference type="InterPro" id="IPR001672">
    <property type="entry name" value="G6P_Isomerase"/>
</dbReference>
<evidence type="ECO:0000256" key="2">
    <source>
        <dbReference type="ARBA" id="ARBA00022432"/>
    </source>
</evidence>
<dbReference type="SUPFAM" id="SSF53697">
    <property type="entry name" value="SIS domain"/>
    <property type="match status" value="1"/>
</dbReference>
<feature type="active site" description="Proton donor" evidence="5">
    <location>
        <position position="322"/>
    </location>
</feature>
<dbReference type="CDD" id="cd05016">
    <property type="entry name" value="SIS_PGI_2"/>
    <property type="match status" value="1"/>
</dbReference>
<feature type="active site" evidence="5">
    <location>
        <position position="459"/>
    </location>
</feature>
<dbReference type="UniPathway" id="UPA00109">
    <property type="reaction ID" value="UER00181"/>
</dbReference>
<dbReference type="GO" id="GO:0097367">
    <property type="term" value="F:carbohydrate derivative binding"/>
    <property type="evidence" value="ECO:0007669"/>
    <property type="project" value="InterPro"/>
</dbReference>
<dbReference type="NCBIfam" id="NF010696">
    <property type="entry name" value="PRK14096.1"/>
    <property type="match status" value="1"/>
</dbReference>
<dbReference type="Proteomes" id="UP000317369">
    <property type="component" value="Chromosome"/>
</dbReference>
<comment type="catalytic activity">
    <reaction evidence="5 6">
        <text>alpha-D-glucose 6-phosphate = beta-D-fructose 6-phosphate</text>
        <dbReference type="Rhea" id="RHEA:11816"/>
        <dbReference type="ChEBI" id="CHEBI:57634"/>
        <dbReference type="ChEBI" id="CHEBI:58225"/>
        <dbReference type="EC" id="5.3.1.9"/>
    </reaction>
</comment>
<keyword evidence="8" id="KW-1185">Reference proteome</keyword>
<dbReference type="KEGG" id="pcor:KS4_14970"/>
<reference evidence="7 8" key="1">
    <citation type="submission" date="2019-02" db="EMBL/GenBank/DDBJ databases">
        <title>Deep-cultivation of Planctomycetes and their phenomic and genomic characterization uncovers novel biology.</title>
        <authorList>
            <person name="Wiegand S."/>
            <person name="Jogler M."/>
            <person name="Boedeker C."/>
            <person name="Pinto D."/>
            <person name="Vollmers J."/>
            <person name="Rivas-Marin E."/>
            <person name="Kohn T."/>
            <person name="Peeters S.H."/>
            <person name="Heuer A."/>
            <person name="Rast P."/>
            <person name="Oberbeckmann S."/>
            <person name="Bunk B."/>
            <person name="Jeske O."/>
            <person name="Meyerdierks A."/>
            <person name="Storesund J.E."/>
            <person name="Kallscheuer N."/>
            <person name="Luecker S."/>
            <person name="Lage O.M."/>
            <person name="Pohl T."/>
            <person name="Merkel B.J."/>
            <person name="Hornburger P."/>
            <person name="Mueller R.-W."/>
            <person name="Bruemmer F."/>
            <person name="Labrenz M."/>
            <person name="Spormann A.M."/>
            <person name="Op den Camp H."/>
            <person name="Overmann J."/>
            <person name="Amann R."/>
            <person name="Jetten M.S.M."/>
            <person name="Mascher T."/>
            <person name="Medema M.H."/>
            <person name="Devos D.P."/>
            <person name="Kaster A.-K."/>
            <person name="Ovreas L."/>
            <person name="Rohde M."/>
            <person name="Galperin M.Y."/>
            <person name="Jogler C."/>
        </authorList>
    </citation>
    <scope>NUCLEOTIDE SEQUENCE [LARGE SCALE GENOMIC DNA]</scope>
    <source>
        <strain evidence="7 8">KS4</strain>
    </source>
</reference>
<dbReference type="PANTHER" id="PTHR11469:SF1">
    <property type="entry name" value="GLUCOSE-6-PHOSPHATE ISOMERASE"/>
    <property type="match status" value="1"/>
</dbReference>
<proteinExistence type="inferred from homology"/>
<evidence type="ECO:0000313" key="8">
    <source>
        <dbReference type="Proteomes" id="UP000317369"/>
    </source>
</evidence>
<dbReference type="GO" id="GO:0051156">
    <property type="term" value="P:glucose 6-phosphate metabolic process"/>
    <property type="evidence" value="ECO:0007669"/>
    <property type="project" value="TreeGrafter"/>
</dbReference>
<dbReference type="GO" id="GO:0006096">
    <property type="term" value="P:glycolytic process"/>
    <property type="evidence" value="ECO:0007669"/>
    <property type="project" value="UniProtKB-UniRule"/>
</dbReference>
<feature type="active site" evidence="5">
    <location>
        <position position="351"/>
    </location>
</feature>
<evidence type="ECO:0000256" key="3">
    <source>
        <dbReference type="ARBA" id="ARBA00023152"/>
    </source>
</evidence>
<dbReference type="PRINTS" id="PR00662">
    <property type="entry name" value="G6PISOMERASE"/>
</dbReference>
<evidence type="ECO:0000256" key="4">
    <source>
        <dbReference type="ARBA" id="ARBA00023235"/>
    </source>
</evidence>
<dbReference type="Pfam" id="PF00342">
    <property type="entry name" value="PGI"/>
    <property type="match status" value="2"/>
</dbReference>
<protein>
    <recommendedName>
        <fullName evidence="5">Glucose-6-phosphate isomerase</fullName>
        <shortName evidence="5">GPI</shortName>
        <ecNumber evidence="5">5.3.1.9</ecNumber>
    </recommendedName>
    <alternativeName>
        <fullName evidence="5">Phosphoglucose isomerase</fullName>
        <shortName evidence="5">PGI</shortName>
    </alternativeName>
    <alternativeName>
        <fullName evidence="5">Phosphohexose isomerase</fullName>
        <shortName evidence="5">PHI</shortName>
    </alternativeName>
</protein>
<dbReference type="CDD" id="cd05015">
    <property type="entry name" value="SIS_PGI_1"/>
    <property type="match status" value="1"/>
</dbReference>
<comment type="pathway">
    <text evidence="5 6">Carbohydrate degradation; glycolysis; D-glyceraldehyde 3-phosphate and glycerone phosphate from D-glucose: step 2/4.</text>
</comment>
<dbReference type="InterPro" id="IPR035476">
    <property type="entry name" value="SIS_PGI_1"/>
</dbReference>
<gene>
    <name evidence="5 7" type="primary">pgi</name>
    <name evidence="7" type="ORF">KS4_14970</name>
</gene>
<dbReference type="GO" id="GO:0005829">
    <property type="term" value="C:cytosol"/>
    <property type="evidence" value="ECO:0007669"/>
    <property type="project" value="TreeGrafter"/>
</dbReference>
<dbReference type="Gene3D" id="3.40.50.10490">
    <property type="entry name" value="Glucose-6-phosphate isomerase like protein, domain 1"/>
    <property type="match status" value="2"/>
</dbReference>
<keyword evidence="5" id="KW-0963">Cytoplasm</keyword>
<dbReference type="HAMAP" id="MF_00473">
    <property type="entry name" value="G6P_isomerase"/>
    <property type="match status" value="1"/>
</dbReference>
<dbReference type="EC" id="5.3.1.9" evidence="5"/>
<comment type="pathway">
    <text evidence="5">Carbohydrate biosynthesis; gluconeogenesis.</text>
</comment>
<name>A0A517YT82_9BACT</name>
<keyword evidence="2 5" id="KW-0312">Gluconeogenesis</keyword>
<dbReference type="FunFam" id="3.40.50.10490:FF:000023">
    <property type="entry name" value="Glucose-6-phosphate isomerase"/>
    <property type="match status" value="1"/>
</dbReference>
<dbReference type="PANTHER" id="PTHR11469">
    <property type="entry name" value="GLUCOSE-6-PHOSPHATE ISOMERASE"/>
    <property type="match status" value="1"/>
</dbReference>